<evidence type="ECO:0000313" key="4">
    <source>
        <dbReference type="Proteomes" id="UP000821853"/>
    </source>
</evidence>
<proteinExistence type="predicted"/>
<evidence type="ECO:0000259" key="2">
    <source>
        <dbReference type="SMART" id="SM01359"/>
    </source>
</evidence>
<keyword evidence="1" id="KW-1133">Transmembrane helix</keyword>
<dbReference type="OrthoDB" id="6359008at2759"/>
<dbReference type="SMART" id="SM01359">
    <property type="entry name" value="A2M_N_2"/>
    <property type="match status" value="1"/>
</dbReference>
<name>A0A9J6GVH0_HAELO</name>
<protein>
    <recommendedName>
        <fullName evidence="2">Alpha-2-macroglobulin bait region domain-containing protein</fullName>
    </recommendedName>
</protein>
<keyword evidence="4" id="KW-1185">Reference proteome</keyword>
<dbReference type="EMBL" id="JABSTR010000009">
    <property type="protein sequence ID" value="KAH9379211.1"/>
    <property type="molecule type" value="Genomic_DNA"/>
</dbReference>
<dbReference type="Pfam" id="PF07703">
    <property type="entry name" value="A2M_BRD"/>
    <property type="match status" value="1"/>
</dbReference>
<sequence>MRRYSEFMAAQCSDILPVSSGGRGACLIVQLETADERFPAGQQAHTVIRMLPYKPTSRKDIIIERKDPKNPLQLLLRAFLLTGFPTATLTFLLLFAPSVAVGELLFGNDKRLSLDASNGRDSQNTLCGVSVNGEEVETTIWRTFKTLSGARVFNPYLTPKGLCRVTLLEESIRFNHHCDAMSHMTCDDCAAIKRPAGQKFDAVLFTSHVQQPTTMSAYYAVVSRGRVLKTGKVHTDQGVIDKRVTFPVTPEMSPSFRVIVVAMLDGELVVDAVYARVEPACTEDSKQVPISDFRLYLQFSLSRSTETTPSLLPGAQETLIMKGKPGTRIGLLGVDQAVYLLRRKDMLTRDKVSGCTETTSFLLANETCTTHTTRQ</sequence>
<dbReference type="InterPro" id="IPR050473">
    <property type="entry name" value="A2M/Complement_sys"/>
</dbReference>
<gene>
    <name evidence="3" type="ORF">HPB48_018699</name>
</gene>
<reference evidence="3 4" key="1">
    <citation type="journal article" date="2020" name="Cell">
        <title>Large-Scale Comparative Analyses of Tick Genomes Elucidate Their Genetic Diversity and Vector Capacities.</title>
        <authorList>
            <consortium name="Tick Genome and Microbiome Consortium (TIGMIC)"/>
            <person name="Jia N."/>
            <person name="Wang J."/>
            <person name="Shi W."/>
            <person name="Du L."/>
            <person name="Sun Y."/>
            <person name="Zhan W."/>
            <person name="Jiang J.F."/>
            <person name="Wang Q."/>
            <person name="Zhang B."/>
            <person name="Ji P."/>
            <person name="Bell-Sakyi L."/>
            <person name="Cui X.M."/>
            <person name="Yuan T.T."/>
            <person name="Jiang B.G."/>
            <person name="Yang W.F."/>
            <person name="Lam T.T."/>
            <person name="Chang Q.C."/>
            <person name="Ding S.J."/>
            <person name="Wang X.J."/>
            <person name="Zhu J.G."/>
            <person name="Ruan X.D."/>
            <person name="Zhao L."/>
            <person name="Wei J.T."/>
            <person name="Ye R.Z."/>
            <person name="Que T.C."/>
            <person name="Du C.H."/>
            <person name="Zhou Y.H."/>
            <person name="Cheng J.X."/>
            <person name="Dai P.F."/>
            <person name="Guo W.B."/>
            <person name="Han X.H."/>
            <person name="Huang E.J."/>
            <person name="Li L.F."/>
            <person name="Wei W."/>
            <person name="Gao Y.C."/>
            <person name="Liu J.Z."/>
            <person name="Shao H.Z."/>
            <person name="Wang X."/>
            <person name="Wang C.C."/>
            <person name="Yang T.C."/>
            <person name="Huo Q.B."/>
            <person name="Li W."/>
            <person name="Chen H.Y."/>
            <person name="Chen S.E."/>
            <person name="Zhou L.G."/>
            <person name="Ni X.B."/>
            <person name="Tian J.H."/>
            <person name="Sheng Y."/>
            <person name="Liu T."/>
            <person name="Pan Y.S."/>
            <person name="Xia L.Y."/>
            <person name="Li J."/>
            <person name="Zhao F."/>
            <person name="Cao W.C."/>
        </authorList>
    </citation>
    <scope>NUCLEOTIDE SEQUENCE [LARGE SCALE GENOMIC DNA]</scope>
    <source>
        <strain evidence="3">HaeL-2018</strain>
    </source>
</reference>
<dbReference type="Proteomes" id="UP000821853">
    <property type="component" value="Unassembled WGS sequence"/>
</dbReference>
<dbReference type="Gene3D" id="6.20.50.160">
    <property type="match status" value="1"/>
</dbReference>
<dbReference type="InterPro" id="IPR011625">
    <property type="entry name" value="A2M_N_BRD"/>
</dbReference>
<organism evidence="3 4">
    <name type="scientific">Haemaphysalis longicornis</name>
    <name type="common">Bush tick</name>
    <dbReference type="NCBI Taxonomy" id="44386"/>
    <lineage>
        <taxon>Eukaryota</taxon>
        <taxon>Metazoa</taxon>
        <taxon>Ecdysozoa</taxon>
        <taxon>Arthropoda</taxon>
        <taxon>Chelicerata</taxon>
        <taxon>Arachnida</taxon>
        <taxon>Acari</taxon>
        <taxon>Parasitiformes</taxon>
        <taxon>Ixodida</taxon>
        <taxon>Ixodoidea</taxon>
        <taxon>Ixodidae</taxon>
        <taxon>Haemaphysalinae</taxon>
        <taxon>Haemaphysalis</taxon>
    </lineage>
</organism>
<dbReference type="VEuPathDB" id="VectorBase:HLOH_055435"/>
<accession>A0A9J6GVH0</accession>
<dbReference type="PANTHER" id="PTHR11412:SF166">
    <property type="entry name" value="NTR DOMAIN-CONTAINING PROTEIN"/>
    <property type="match status" value="1"/>
</dbReference>
<dbReference type="PANTHER" id="PTHR11412">
    <property type="entry name" value="MACROGLOBULIN / COMPLEMENT"/>
    <property type="match status" value="1"/>
</dbReference>
<keyword evidence="1" id="KW-0812">Transmembrane</keyword>
<evidence type="ECO:0000313" key="3">
    <source>
        <dbReference type="EMBL" id="KAH9379211.1"/>
    </source>
</evidence>
<dbReference type="AlphaFoldDB" id="A0A9J6GVH0"/>
<dbReference type="Gene3D" id="2.60.40.1930">
    <property type="match status" value="1"/>
</dbReference>
<evidence type="ECO:0000256" key="1">
    <source>
        <dbReference type="SAM" id="Phobius"/>
    </source>
</evidence>
<comment type="caution">
    <text evidence="3">The sequence shown here is derived from an EMBL/GenBank/DDBJ whole genome shotgun (WGS) entry which is preliminary data.</text>
</comment>
<feature type="transmembrane region" description="Helical" evidence="1">
    <location>
        <begin position="74"/>
        <end position="96"/>
    </location>
</feature>
<feature type="domain" description="Alpha-2-macroglobulin bait region" evidence="2">
    <location>
        <begin position="190"/>
        <end position="341"/>
    </location>
</feature>
<keyword evidence="1" id="KW-0472">Membrane</keyword>